<dbReference type="GO" id="GO:0000987">
    <property type="term" value="F:cis-regulatory region sequence-specific DNA binding"/>
    <property type="evidence" value="ECO:0007669"/>
    <property type="project" value="UniProtKB-ARBA"/>
</dbReference>
<keyword evidence="13" id="KW-1185">Reference proteome</keyword>
<dbReference type="PROSITE" id="PS51755">
    <property type="entry name" value="OMPR_PHOB"/>
    <property type="match status" value="1"/>
</dbReference>
<feature type="modified residue" description="4-aspartylphosphate" evidence="8">
    <location>
        <position position="52"/>
    </location>
</feature>
<dbReference type="PROSITE" id="PS50110">
    <property type="entry name" value="RESPONSE_REGULATORY"/>
    <property type="match status" value="1"/>
</dbReference>
<dbReference type="InterPro" id="IPR011006">
    <property type="entry name" value="CheY-like_superfamily"/>
</dbReference>
<dbReference type="GO" id="GO:0045893">
    <property type="term" value="P:positive regulation of DNA-templated transcription"/>
    <property type="evidence" value="ECO:0007669"/>
    <property type="project" value="UniProtKB-ARBA"/>
</dbReference>
<comment type="subcellular location">
    <subcellularLocation>
        <location evidence="1">Cytoplasm</location>
    </subcellularLocation>
</comment>
<evidence type="ECO:0000256" key="4">
    <source>
        <dbReference type="ARBA" id="ARBA00023012"/>
    </source>
</evidence>
<dbReference type="KEGG" id="panm:D3795_02370"/>
<protein>
    <submittedName>
        <fullName evidence="12">DNA-binding response regulator</fullName>
    </submittedName>
</protein>
<dbReference type="GO" id="GO:0000156">
    <property type="term" value="F:phosphorelay response regulator activity"/>
    <property type="evidence" value="ECO:0007669"/>
    <property type="project" value="TreeGrafter"/>
</dbReference>
<dbReference type="GO" id="GO:0005829">
    <property type="term" value="C:cytosol"/>
    <property type="evidence" value="ECO:0007669"/>
    <property type="project" value="TreeGrafter"/>
</dbReference>
<name>A0AA92ILB3_9GAMM</name>
<accession>A0AA92ILB3</accession>
<dbReference type="Pfam" id="PF00072">
    <property type="entry name" value="Response_reg"/>
    <property type="match status" value="1"/>
</dbReference>
<evidence type="ECO:0000256" key="9">
    <source>
        <dbReference type="PROSITE-ProRule" id="PRU01091"/>
    </source>
</evidence>
<dbReference type="EMBL" id="CP032551">
    <property type="protein sequence ID" value="QGT95084.1"/>
    <property type="molecule type" value="Genomic_DNA"/>
</dbReference>
<dbReference type="AlphaFoldDB" id="A0AA92ILB3"/>
<dbReference type="CDD" id="cd17620">
    <property type="entry name" value="REC_OmpR_KdpE-like"/>
    <property type="match status" value="1"/>
</dbReference>
<dbReference type="InterPro" id="IPR039420">
    <property type="entry name" value="WalR-like"/>
</dbReference>
<feature type="domain" description="OmpR/PhoB-type" evidence="11">
    <location>
        <begin position="130"/>
        <end position="229"/>
    </location>
</feature>
<dbReference type="GO" id="GO:0032993">
    <property type="term" value="C:protein-DNA complex"/>
    <property type="evidence" value="ECO:0007669"/>
    <property type="project" value="TreeGrafter"/>
</dbReference>
<dbReference type="Proteomes" id="UP000427820">
    <property type="component" value="Chromosome"/>
</dbReference>
<dbReference type="InterPro" id="IPR036388">
    <property type="entry name" value="WH-like_DNA-bd_sf"/>
</dbReference>
<dbReference type="Gene3D" id="6.10.250.690">
    <property type="match status" value="1"/>
</dbReference>
<keyword evidence="2" id="KW-0963">Cytoplasm</keyword>
<dbReference type="PANTHER" id="PTHR48111">
    <property type="entry name" value="REGULATOR OF RPOS"/>
    <property type="match status" value="1"/>
</dbReference>
<evidence type="ECO:0000256" key="8">
    <source>
        <dbReference type="PROSITE-ProRule" id="PRU00169"/>
    </source>
</evidence>
<proteinExistence type="predicted"/>
<dbReference type="InterPro" id="IPR001789">
    <property type="entry name" value="Sig_transdc_resp-reg_receiver"/>
</dbReference>
<dbReference type="Gene3D" id="1.10.10.10">
    <property type="entry name" value="Winged helix-like DNA-binding domain superfamily/Winged helix DNA-binding domain"/>
    <property type="match status" value="1"/>
</dbReference>
<feature type="DNA-binding region" description="OmpR/PhoB-type" evidence="9">
    <location>
        <begin position="130"/>
        <end position="229"/>
    </location>
</feature>
<gene>
    <name evidence="12" type="ORF">D3795_02370</name>
</gene>
<evidence type="ECO:0000259" key="11">
    <source>
        <dbReference type="PROSITE" id="PS51755"/>
    </source>
</evidence>
<dbReference type="Pfam" id="PF00486">
    <property type="entry name" value="Trans_reg_C"/>
    <property type="match status" value="1"/>
</dbReference>
<evidence type="ECO:0000256" key="5">
    <source>
        <dbReference type="ARBA" id="ARBA00023015"/>
    </source>
</evidence>
<keyword evidence="6 9" id="KW-0238">DNA-binding</keyword>
<evidence type="ECO:0000256" key="6">
    <source>
        <dbReference type="ARBA" id="ARBA00023125"/>
    </source>
</evidence>
<keyword evidence="3 8" id="KW-0597">Phosphoprotein</keyword>
<dbReference type="RefSeq" id="WP_156265987.1">
    <property type="nucleotide sequence ID" value="NZ_CP032551.1"/>
</dbReference>
<organism evidence="12 13">
    <name type="scientific">Pseudidiomarina andamanensis</name>
    <dbReference type="NCBI Taxonomy" id="1940690"/>
    <lineage>
        <taxon>Bacteria</taxon>
        <taxon>Pseudomonadati</taxon>
        <taxon>Pseudomonadota</taxon>
        <taxon>Gammaproteobacteria</taxon>
        <taxon>Alteromonadales</taxon>
        <taxon>Idiomarinaceae</taxon>
        <taxon>Pseudidiomarina</taxon>
    </lineage>
</organism>
<feature type="domain" description="Response regulatory" evidence="10">
    <location>
        <begin position="3"/>
        <end position="117"/>
    </location>
</feature>
<evidence type="ECO:0000256" key="2">
    <source>
        <dbReference type="ARBA" id="ARBA00022490"/>
    </source>
</evidence>
<evidence type="ECO:0000313" key="13">
    <source>
        <dbReference type="Proteomes" id="UP000427820"/>
    </source>
</evidence>
<dbReference type="InterPro" id="IPR001867">
    <property type="entry name" value="OmpR/PhoB-type_DNA-bd"/>
</dbReference>
<evidence type="ECO:0000313" key="12">
    <source>
        <dbReference type="EMBL" id="QGT95084.1"/>
    </source>
</evidence>
<reference evidence="12 13" key="1">
    <citation type="submission" date="2018-09" db="EMBL/GenBank/DDBJ databases">
        <title>Whole genome sequencing of Idiomarina andamanensis W-5T (LMG 29773T= JCM 31645T).</title>
        <authorList>
            <person name="Das S.K."/>
        </authorList>
    </citation>
    <scope>NUCLEOTIDE SEQUENCE [LARGE SCALE GENOMIC DNA]</scope>
    <source>
        <strain evidence="12 13">W-5T</strain>
    </source>
</reference>
<evidence type="ECO:0000256" key="3">
    <source>
        <dbReference type="ARBA" id="ARBA00022553"/>
    </source>
</evidence>
<evidence type="ECO:0000256" key="7">
    <source>
        <dbReference type="ARBA" id="ARBA00023163"/>
    </source>
</evidence>
<dbReference type="Gene3D" id="3.40.50.2300">
    <property type="match status" value="1"/>
</dbReference>
<dbReference type="SMART" id="SM00448">
    <property type="entry name" value="REC"/>
    <property type="match status" value="1"/>
</dbReference>
<evidence type="ECO:0000259" key="10">
    <source>
        <dbReference type="PROSITE" id="PS50110"/>
    </source>
</evidence>
<dbReference type="CDD" id="cd00383">
    <property type="entry name" value="trans_reg_C"/>
    <property type="match status" value="1"/>
</dbReference>
<sequence>MTTILFIDDEPKIRTFVRISLQSEGYEFYEASSARQGLMMAEQLSPDLIILDLGLPDSDGLSVIQKLRQRQSNPPIIVLSARDDEDVKITALDLGANDYLCKPFGVRELLARIRVLLRDLSASQMNSDIPSVMRFNALEINLLKHQVTLNQSLVNLTPKEYELLYLLAQQPQKLLEHDYLLTRLWGHQHRHNTQYLRVCVSQLRKKLNDDSEHPQFIETVPALGYRFIPAPTN</sequence>
<dbReference type="GO" id="GO:0042802">
    <property type="term" value="F:identical protein binding"/>
    <property type="evidence" value="ECO:0007669"/>
    <property type="project" value="UniProtKB-ARBA"/>
</dbReference>
<dbReference type="FunFam" id="3.40.50.2300:FF:000021">
    <property type="entry name" value="Two-component system response regulator KdpE"/>
    <property type="match status" value="1"/>
</dbReference>
<keyword evidence="7" id="KW-0804">Transcription</keyword>
<keyword evidence="5" id="KW-0805">Transcription regulation</keyword>
<dbReference type="PANTHER" id="PTHR48111:SF50">
    <property type="entry name" value="KDP OPERON TRANSCRIPTIONAL REGULATORY PROTEIN KDPE"/>
    <property type="match status" value="1"/>
</dbReference>
<dbReference type="SUPFAM" id="SSF52172">
    <property type="entry name" value="CheY-like"/>
    <property type="match status" value="1"/>
</dbReference>
<evidence type="ECO:0000256" key="1">
    <source>
        <dbReference type="ARBA" id="ARBA00004496"/>
    </source>
</evidence>
<dbReference type="SMART" id="SM00862">
    <property type="entry name" value="Trans_reg_C"/>
    <property type="match status" value="1"/>
</dbReference>
<keyword evidence="4" id="KW-0902">Two-component regulatory system</keyword>